<dbReference type="EMBL" id="BSXS01003818">
    <property type="protein sequence ID" value="GME81991.1"/>
    <property type="molecule type" value="Genomic_DNA"/>
</dbReference>
<proteinExistence type="predicted"/>
<evidence type="ECO:0000313" key="1">
    <source>
        <dbReference type="EMBL" id="GME81991.1"/>
    </source>
</evidence>
<name>A0ACB5T698_AMBMO</name>
<dbReference type="Proteomes" id="UP001165064">
    <property type="component" value="Unassembled WGS sequence"/>
</dbReference>
<keyword evidence="2" id="KW-1185">Reference proteome</keyword>
<evidence type="ECO:0000313" key="2">
    <source>
        <dbReference type="Proteomes" id="UP001165064"/>
    </source>
</evidence>
<accession>A0ACB5T698</accession>
<sequence length="217" mass="25939">MLFPFLRYDRIHQITSSYYSTSSSIDLRLNELHSMSINDEEHDICSICLEDLQELTRVEPCDHVYHTNCIKTWSTRSKKCPKCCRQFNNLRTVQSRSSQLDRIKTNFQLIIMATTDIAQIIWEFLKMPEIKQSIMEFFEFFDRETLLLFVLPFVIEFYSKFSNYGGFDFIGFGLVFAQALAIFYYSFKCFIFDPNYQRRNRVPLRNNPNQNEDLIRL</sequence>
<gene>
    <name evidence="1" type="ORF">Amon02_000524800</name>
</gene>
<organism evidence="1 2">
    <name type="scientific">Ambrosiozyma monospora</name>
    <name type="common">Yeast</name>
    <name type="synonym">Endomycopsis monosporus</name>
    <dbReference type="NCBI Taxonomy" id="43982"/>
    <lineage>
        <taxon>Eukaryota</taxon>
        <taxon>Fungi</taxon>
        <taxon>Dikarya</taxon>
        <taxon>Ascomycota</taxon>
        <taxon>Saccharomycotina</taxon>
        <taxon>Pichiomycetes</taxon>
        <taxon>Pichiales</taxon>
        <taxon>Pichiaceae</taxon>
        <taxon>Ambrosiozyma</taxon>
    </lineage>
</organism>
<protein>
    <submittedName>
        <fullName evidence="1">Unnamed protein product</fullName>
    </submittedName>
</protein>
<reference evidence="1" key="1">
    <citation type="submission" date="2023-04" db="EMBL/GenBank/DDBJ databases">
        <title>Ambrosiozyma monospora NBRC 10751.</title>
        <authorList>
            <person name="Ichikawa N."/>
            <person name="Sato H."/>
            <person name="Tonouchi N."/>
        </authorList>
    </citation>
    <scope>NUCLEOTIDE SEQUENCE</scope>
    <source>
        <strain evidence="1">NBRC 10751</strain>
    </source>
</reference>
<comment type="caution">
    <text evidence="1">The sequence shown here is derived from an EMBL/GenBank/DDBJ whole genome shotgun (WGS) entry which is preliminary data.</text>
</comment>